<evidence type="ECO:0000313" key="8">
    <source>
        <dbReference type="Proteomes" id="UP000192223"/>
    </source>
</evidence>
<dbReference type="GO" id="GO:0005743">
    <property type="term" value="C:mitochondrial inner membrane"/>
    <property type="evidence" value="ECO:0007669"/>
    <property type="project" value="UniProtKB-SubCell"/>
</dbReference>
<dbReference type="Pfam" id="PF02046">
    <property type="entry name" value="COX6A"/>
    <property type="match status" value="1"/>
</dbReference>
<evidence type="ECO:0000256" key="5">
    <source>
        <dbReference type="ARBA" id="ARBA00023136"/>
    </source>
</evidence>
<keyword evidence="7" id="KW-0812">Transmembrane</keyword>
<dbReference type="AlphaFoldDB" id="A0A7F5RAV7"/>
<sequence>MNLKCGKHVATHNVAGKWRMISLLGVVPFVATASFFIISSLEEREPPPFYPYPHMRIRHKQFPWRGGTDESLFHNPRVNATTTGYSWEEDPERKANYTFKNVHKRCCK</sequence>
<dbReference type="InterPro" id="IPR001349">
    <property type="entry name" value="Cyt_c_oxidase_su6a"/>
</dbReference>
<dbReference type="Proteomes" id="UP000192223">
    <property type="component" value="Unplaced"/>
</dbReference>
<dbReference type="InterPro" id="IPR036418">
    <property type="entry name" value="Cyt_c_oxidase_su6a_sf"/>
</dbReference>
<comment type="similarity">
    <text evidence="6">Belongs to the cytochrome c oxidase subunit 6A family.</text>
</comment>
<keyword evidence="4" id="KW-0496">Mitochondrion</keyword>
<dbReference type="RefSeq" id="XP_025833103.1">
    <property type="nucleotide sequence ID" value="XM_025977318.1"/>
</dbReference>
<protein>
    <submittedName>
        <fullName evidence="9">Cytochrome c oxidase subunit 6A2, mitochondrial-like</fullName>
    </submittedName>
</protein>
<proteinExistence type="inferred from homology"/>
<keyword evidence="7" id="KW-1133">Transmembrane helix</keyword>
<dbReference type="GO" id="GO:0030234">
    <property type="term" value="F:enzyme regulator activity"/>
    <property type="evidence" value="ECO:0007669"/>
    <property type="project" value="TreeGrafter"/>
</dbReference>
<keyword evidence="8" id="KW-1185">Reference proteome</keyword>
<dbReference type="KEGG" id="apln:112905256"/>
<evidence type="ECO:0000256" key="1">
    <source>
        <dbReference type="ARBA" id="ARBA00004273"/>
    </source>
</evidence>
<dbReference type="Gene3D" id="4.10.95.10">
    <property type="entry name" value="Cytochrome c oxidase, subunit VIa"/>
    <property type="match status" value="1"/>
</dbReference>
<evidence type="ECO:0000256" key="6">
    <source>
        <dbReference type="RuleBase" id="RU004396"/>
    </source>
</evidence>
<keyword evidence="3" id="KW-0809">Transit peptide</keyword>
<dbReference type="InParanoid" id="A0A7F5RAV7"/>
<evidence type="ECO:0000256" key="4">
    <source>
        <dbReference type="ARBA" id="ARBA00023128"/>
    </source>
</evidence>
<keyword evidence="2" id="KW-0999">Mitochondrion inner membrane</keyword>
<organism evidence="8 9">
    <name type="scientific">Agrilus planipennis</name>
    <name type="common">Emerald ash borer</name>
    <name type="synonym">Agrilus marcopoli</name>
    <dbReference type="NCBI Taxonomy" id="224129"/>
    <lineage>
        <taxon>Eukaryota</taxon>
        <taxon>Metazoa</taxon>
        <taxon>Ecdysozoa</taxon>
        <taxon>Arthropoda</taxon>
        <taxon>Hexapoda</taxon>
        <taxon>Insecta</taxon>
        <taxon>Pterygota</taxon>
        <taxon>Neoptera</taxon>
        <taxon>Endopterygota</taxon>
        <taxon>Coleoptera</taxon>
        <taxon>Polyphaga</taxon>
        <taxon>Elateriformia</taxon>
        <taxon>Buprestoidea</taxon>
        <taxon>Buprestidae</taxon>
        <taxon>Agrilinae</taxon>
        <taxon>Agrilus</taxon>
    </lineage>
</organism>
<reference evidence="9" key="1">
    <citation type="submission" date="2025-08" db="UniProtKB">
        <authorList>
            <consortium name="RefSeq"/>
        </authorList>
    </citation>
    <scope>IDENTIFICATION</scope>
    <source>
        <tissue evidence="9">Entire body</tissue>
    </source>
</reference>
<evidence type="ECO:0000256" key="7">
    <source>
        <dbReference type="SAM" id="Phobius"/>
    </source>
</evidence>
<evidence type="ECO:0000256" key="3">
    <source>
        <dbReference type="ARBA" id="ARBA00022946"/>
    </source>
</evidence>
<dbReference type="PANTHER" id="PTHR11504">
    <property type="entry name" value="CYTOCHROME C OXIDASE POLYPEPTIDE VIA"/>
    <property type="match status" value="1"/>
</dbReference>
<feature type="transmembrane region" description="Helical" evidence="7">
    <location>
        <begin position="21"/>
        <end position="41"/>
    </location>
</feature>
<accession>A0A7F5RAV7</accession>
<gene>
    <name evidence="9" type="primary">LOC112905256</name>
</gene>
<keyword evidence="5 7" id="KW-0472">Membrane</keyword>
<name>A0A7F5RAV7_AGRPL</name>
<dbReference type="PANTHER" id="PTHR11504:SF0">
    <property type="entry name" value="CYTOCHROME C OXIDASE SUBUNIT"/>
    <property type="match status" value="1"/>
</dbReference>
<dbReference type="GeneID" id="112905256"/>
<comment type="subcellular location">
    <subcellularLocation>
        <location evidence="1">Mitochondrion inner membrane</location>
    </subcellularLocation>
</comment>
<evidence type="ECO:0000256" key="2">
    <source>
        <dbReference type="ARBA" id="ARBA00022792"/>
    </source>
</evidence>
<evidence type="ECO:0000313" key="9">
    <source>
        <dbReference type="RefSeq" id="XP_025833103.1"/>
    </source>
</evidence>
<dbReference type="SUPFAM" id="SSF81411">
    <property type="entry name" value="Mitochondrial cytochrome c oxidase subunit VIa"/>
    <property type="match status" value="1"/>
</dbReference>
<dbReference type="GO" id="GO:0006123">
    <property type="term" value="P:mitochondrial electron transport, cytochrome c to oxygen"/>
    <property type="evidence" value="ECO:0007669"/>
    <property type="project" value="TreeGrafter"/>
</dbReference>